<dbReference type="RefSeq" id="XP_007333843.1">
    <property type="nucleotide sequence ID" value="XM_007333781.1"/>
</dbReference>
<accession>K5WXE5</accession>
<dbReference type="KEGG" id="abp:AGABI1DRAFT116336"/>
<protein>
    <submittedName>
        <fullName evidence="1">Uncharacterized protein</fullName>
    </submittedName>
</protein>
<feature type="non-terminal residue" evidence="1">
    <location>
        <position position="1"/>
    </location>
</feature>
<evidence type="ECO:0000313" key="1">
    <source>
        <dbReference type="EMBL" id="EKM75493.1"/>
    </source>
</evidence>
<dbReference type="InParanoid" id="K5WXE5"/>
<dbReference type="EMBL" id="JH971412">
    <property type="protein sequence ID" value="EKM75493.1"/>
    <property type="molecule type" value="Genomic_DNA"/>
</dbReference>
<name>K5WXE5_AGABU</name>
<dbReference type="HOGENOM" id="CLU_2960180_0_0_1"/>
<dbReference type="Proteomes" id="UP000008493">
    <property type="component" value="Unassembled WGS sequence"/>
</dbReference>
<reference evidence="2" key="1">
    <citation type="journal article" date="2012" name="Proc. Natl. Acad. Sci. U.S.A.">
        <title>Genome sequence of the button mushroom Agaricus bisporus reveals mechanisms governing adaptation to a humic-rich ecological niche.</title>
        <authorList>
            <person name="Morin E."/>
            <person name="Kohler A."/>
            <person name="Baker A.R."/>
            <person name="Foulongne-Oriol M."/>
            <person name="Lombard V."/>
            <person name="Nagy L.G."/>
            <person name="Ohm R.A."/>
            <person name="Patyshakuliyeva A."/>
            <person name="Brun A."/>
            <person name="Aerts A.L."/>
            <person name="Bailey A.M."/>
            <person name="Billette C."/>
            <person name="Coutinho P.M."/>
            <person name="Deakin G."/>
            <person name="Doddapaneni H."/>
            <person name="Floudas D."/>
            <person name="Grimwood J."/>
            <person name="Hilden K."/>
            <person name="Kuees U."/>
            <person name="LaButti K.M."/>
            <person name="Lapidus A."/>
            <person name="Lindquist E.A."/>
            <person name="Lucas S.M."/>
            <person name="Murat C."/>
            <person name="Riley R.W."/>
            <person name="Salamov A.A."/>
            <person name="Schmutz J."/>
            <person name="Subramanian V."/>
            <person name="Woesten H.A.B."/>
            <person name="Xu J."/>
            <person name="Eastwood D.C."/>
            <person name="Foster G.D."/>
            <person name="Sonnenberg A.S."/>
            <person name="Cullen D."/>
            <person name="de Vries R.P."/>
            <person name="Lundell T."/>
            <person name="Hibbett D.S."/>
            <person name="Henrissat B."/>
            <person name="Burton K.S."/>
            <person name="Kerrigan R.W."/>
            <person name="Challen M.P."/>
            <person name="Grigoriev I.V."/>
            <person name="Martin F."/>
        </authorList>
    </citation>
    <scope>NUCLEOTIDE SEQUENCE [LARGE SCALE GENOMIC DNA]</scope>
    <source>
        <strain evidence="2">JB137-S8 / ATCC MYA-4627 / FGSC 10392</strain>
    </source>
</reference>
<dbReference type="GeneID" id="18825061"/>
<organism evidence="1 2">
    <name type="scientific">Agaricus bisporus var. burnettii (strain JB137-S8 / ATCC MYA-4627 / FGSC 10392)</name>
    <name type="common">White button mushroom</name>
    <dbReference type="NCBI Taxonomy" id="597362"/>
    <lineage>
        <taxon>Eukaryota</taxon>
        <taxon>Fungi</taxon>
        <taxon>Dikarya</taxon>
        <taxon>Basidiomycota</taxon>
        <taxon>Agaricomycotina</taxon>
        <taxon>Agaricomycetes</taxon>
        <taxon>Agaricomycetidae</taxon>
        <taxon>Agaricales</taxon>
        <taxon>Agaricineae</taxon>
        <taxon>Agaricaceae</taxon>
        <taxon>Agaricus</taxon>
    </lineage>
</organism>
<keyword evidence="2" id="KW-1185">Reference proteome</keyword>
<gene>
    <name evidence="1" type="ORF">AGABI1DRAFT_116336</name>
</gene>
<dbReference type="AlphaFoldDB" id="K5WXE5"/>
<proteinExistence type="predicted"/>
<sequence>MKYVTMAVLCPRARMLKVETPSLTREERLPKIETCPGCPWQFDGVFSVTDTCAFVNAQN</sequence>
<evidence type="ECO:0000313" key="2">
    <source>
        <dbReference type="Proteomes" id="UP000008493"/>
    </source>
</evidence>